<reference evidence="1 2" key="1">
    <citation type="journal article" date="2017" name="Nat. Commun.">
        <title>Genome assembly with in vitro proximity ligation data and whole-genome triplication in lettuce.</title>
        <authorList>
            <person name="Reyes-Chin-Wo S."/>
            <person name="Wang Z."/>
            <person name="Yang X."/>
            <person name="Kozik A."/>
            <person name="Arikit S."/>
            <person name="Song C."/>
            <person name="Xia L."/>
            <person name="Froenicke L."/>
            <person name="Lavelle D.O."/>
            <person name="Truco M.J."/>
            <person name="Xia R."/>
            <person name="Zhu S."/>
            <person name="Xu C."/>
            <person name="Xu H."/>
            <person name="Xu X."/>
            <person name="Cox K."/>
            <person name="Korf I."/>
            <person name="Meyers B.C."/>
            <person name="Michelmore R.W."/>
        </authorList>
    </citation>
    <scope>NUCLEOTIDE SEQUENCE [LARGE SCALE GENOMIC DNA]</scope>
    <source>
        <strain evidence="2">cv. Salinas</strain>
        <tissue evidence="1">Seedlings</tissue>
    </source>
</reference>
<protein>
    <submittedName>
        <fullName evidence="1">Uncharacterized protein</fullName>
    </submittedName>
</protein>
<dbReference type="Proteomes" id="UP000235145">
    <property type="component" value="Unassembled WGS sequence"/>
</dbReference>
<evidence type="ECO:0000313" key="2">
    <source>
        <dbReference type="Proteomes" id="UP000235145"/>
    </source>
</evidence>
<proteinExistence type="predicted"/>
<keyword evidence="2" id="KW-1185">Reference proteome</keyword>
<sequence>MLMEAIVEWCLRRKQEHGVLQKETFHTLKLLQRRGLMLMLLSSALPKTPSKTNPRKKSTFRTRLMWEVGNNKDHLQGVNVKWKVWFARHLCVQFQGVEFSCNKFFFSS</sequence>
<name>A0A9R1WVT1_LACSA</name>
<organism evidence="1 2">
    <name type="scientific">Lactuca sativa</name>
    <name type="common">Garden lettuce</name>
    <dbReference type="NCBI Taxonomy" id="4236"/>
    <lineage>
        <taxon>Eukaryota</taxon>
        <taxon>Viridiplantae</taxon>
        <taxon>Streptophyta</taxon>
        <taxon>Embryophyta</taxon>
        <taxon>Tracheophyta</taxon>
        <taxon>Spermatophyta</taxon>
        <taxon>Magnoliopsida</taxon>
        <taxon>eudicotyledons</taxon>
        <taxon>Gunneridae</taxon>
        <taxon>Pentapetalae</taxon>
        <taxon>asterids</taxon>
        <taxon>campanulids</taxon>
        <taxon>Asterales</taxon>
        <taxon>Asteraceae</taxon>
        <taxon>Cichorioideae</taxon>
        <taxon>Cichorieae</taxon>
        <taxon>Lactucinae</taxon>
        <taxon>Lactuca</taxon>
    </lineage>
</organism>
<dbReference type="AlphaFoldDB" id="A0A9R1WVT1"/>
<comment type="caution">
    <text evidence="1">The sequence shown here is derived from an EMBL/GenBank/DDBJ whole genome shotgun (WGS) entry which is preliminary data.</text>
</comment>
<accession>A0A9R1WVT1</accession>
<gene>
    <name evidence="1" type="ORF">LSAT_V11C800426740</name>
</gene>
<dbReference type="EMBL" id="NBSK02000008">
    <property type="protein sequence ID" value="KAJ0189456.1"/>
    <property type="molecule type" value="Genomic_DNA"/>
</dbReference>
<evidence type="ECO:0000313" key="1">
    <source>
        <dbReference type="EMBL" id="KAJ0189456.1"/>
    </source>
</evidence>